<dbReference type="EMBL" id="JAQQXT010000018">
    <property type="protein sequence ID" value="MDC8774137.1"/>
    <property type="molecule type" value="Genomic_DNA"/>
</dbReference>
<organism evidence="1 2">
    <name type="scientific">Roseateles albus</name>
    <dbReference type="NCBI Taxonomy" id="2987525"/>
    <lineage>
        <taxon>Bacteria</taxon>
        <taxon>Pseudomonadati</taxon>
        <taxon>Pseudomonadota</taxon>
        <taxon>Betaproteobacteria</taxon>
        <taxon>Burkholderiales</taxon>
        <taxon>Sphaerotilaceae</taxon>
        <taxon>Roseateles</taxon>
    </lineage>
</organism>
<proteinExistence type="predicted"/>
<keyword evidence="2" id="KW-1185">Reference proteome</keyword>
<dbReference type="Proteomes" id="UP001221189">
    <property type="component" value="Unassembled WGS sequence"/>
</dbReference>
<name>A0ABT5KL67_9BURK</name>
<protein>
    <submittedName>
        <fullName evidence="1">Uncharacterized protein</fullName>
    </submittedName>
</protein>
<gene>
    <name evidence="1" type="ORF">PRZ03_21460</name>
</gene>
<comment type="caution">
    <text evidence="1">The sequence shown here is derived from an EMBL/GenBank/DDBJ whole genome shotgun (WGS) entry which is preliminary data.</text>
</comment>
<sequence length="526" mass="58005">MGQFCAIAALAGGSVFSDRQQEQVLSLRETGKRYCLSHAGLLAAELAWAQDSAAIFETISTNAVEALIAYQLIDEWGADSAWFKALCLKHPNTVYLASRELLQADLMLAASPKLQLYYGLRDADAPREFVTLLLPDLLMAIPSAPTSDQLRVFNSCLIPAANQHLAPDTFQSLIANRLKDESLSIEFFAALRIAALASDPELHLLTLKTVADVQPDVGLAIRRAFTEQRVDVSGFVEGSIESASWLIELLSECAQTSDSLIPHESEDPFGKGSRLIHNLTKQVSSLSSPLATKELARLRTLPAMGAWRTELDWYIGVQQKLARSLSFVAPNATEVGKVLCNLEPANARDMAILLVEKMMLLAKRIRAEETNQLELFWERDSNGQKKPKTENSCRDVLQGLLRDSMLPLGVQIEKEAMAAADKRADLQATTMHRGARIVVPVEIKKENHPAVWTAWLDQLEARYTGNPGAQGIGVYLVFWFGKEPKPQPDGTVPRNAEHMAELLGAAMPKDRWNRIFGLVIDLSARA</sequence>
<accession>A0ABT5KL67</accession>
<evidence type="ECO:0000313" key="1">
    <source>
        <dbReference type="EMBL" id="MDC8774137.1"/>
    </source>
</evidence>
<evidence type="ECO:0000313" key="2">
    <source>
        <dbReference type="Proteomes" id="UP001221189"/>
    </source>
</evidence>
<dbReference type="RefSeq" id="WP_273602185.1">
    <property type="nucleotide sequence ID" value="NZ_JAQQXT010000018.1"/>
</dbReference>
<reference evidence="1 2" key="1">
    <citation type="submission" date="2022-10" db="EMBL/GenBank/DDBJ databases">
        <title>Paucibacter sp. hw1 Genome sequencing.</title>
        <authorList>
            <person name="Park S."/>
        </authorList>
    </citation>
    <scope>NUCLEOTIDE SEQUENCE [LARGE SCALE GENOMIC DNA]</scope>
    <source>
        <strain evidence="2">hw1</strain>
    </source>
</reference>